<dbReference type="EMBL" id="RYZW01000025">
    <property type="protein sequence ID" value="TDZ62086.1"/>
    <property type="molecule type" value="Genomic_DNA"/>
</dbReference>
<dbReference type="AlphaFoldDB" id="A0A4R8RII3"/>
<evidence type="ECO:0000313" key="2">
    <source>
        <dbReference type="EMBL" id="TDZ62086.1"/>
    </source>
</evidence>
<keyword evidence="3" id="KW-1185">Reference proteome</keyword>
<dbReference type="InterPro" id="IPR016181">
    <property type="entry name" value="Acyl_CoA_acyltransferase"/>
</dbReference>
<proteinExistence type="predicted"/>
<dbReference type="GO" id="GO:0016747">
    <property type="term" value="F:acyltransferase activity, transferring groups other than amino-acyl groups"/>
    <property type="evidence" value="ECO:0007669"/>
    <property type="project" value="InterPro"/>
</dbReference>
<organism evidence="2 3">
    <name type="scientific">Colletotrichum trifolii</name>
    <dbReference type="NCBI Taxonomy" id="5466"/>
    <lineage>
        <taxon>Eukaryota</taxon>
        <taxon>Fungi</taxon>
        <taxon>Dikarya</taxon>
        <taxon>Ascomycota</taxon>
        <taxon>Pezizomycotina</taxon>
        <taxon>Sordariomycetes</taxon>
        <taxon>Hypocreomycetidae</taxon>
        <taxon>Glomerellales</taxon>
        <taxon>Glomerellaceae</taxon>
        <taxon>Colletotrichum</taxon>
        <taxon>Colletotrichum orbiculare species complex</taxon>
    </lineage>
</organism>
<evidence type="ECO:0000313" key="3">
    <source>
        <dbReference type="Proteomes" id="UP000295703"/>
    </source>
</evidence>
<name>A0A4R8RII3_COLTR</name>
<feature type="domain" description="N-acetyltransferase" evidence="1">
    <location>
        <begin position="92"/>
        <end position="229"/>
    </location>
</feature>
<dbReference type="Pfam" id="PF13508">
    <property type="entry name" value="Acetyltransf_7"/>
    <property type="match status" value="1"/>
</dbReference>
<gene>
    <name evidence="2" type="ORF">CTRI78_v003840</name>
</gene>
<protein>
    <recommendedName>
        <fullName evidence="1">N-acetyltransferase domain-containing protein</fullName>
    </recommendedName>
</protein>
<dbReference type="Proteomes" id="UP000295703">
    <property type="component" value="Unassembled WGS sequence"/>
</dbReference>
<reference evidence="2 3" key="1">
    <citation type="submission" date="2018-12" db="EMBL/GenBank/DDBJ databases">
        <title>Genome sequence and assembly of Colletotrichum trifolii.</title>
        <authorList>
            <person name="Gan P."/>
            <person name="Shirasu K."/>
        </authorList>
    </citation>
    <scope>NUCLEOTIDE SEQUENCE [LARGE SCALE GENOMIC DNA]</scope>
    <source>
        <strain evidence="2 3">543-2</strain>
    </source>
</reference>
<dbReference type="SUPFAM" id="SSF55729">
    <property type="entry name" value="Acyl-CoA N-acyltransferases (Nat)"/>
    <property type="match status" value="1"/>
</dbReference>
<accession>A0A4R8RII3</accession>
<dbReference type="CDD" id="cd04301">
    <property type="entry name" value="NAT_SF"/>
    <property type="match status" value="1"/>
</dbReference>
<evidence type="ECO:0000259" key="1">
    <source>
        <dbReference type="PROSITE" id="PS51186"/>
    </source>
</evidence>
<dbReference type="InterPro" id="IPR000182">
    <property type="entry name" value="GNAT_dom"/>
</dbReference>
<dbReference type="Gene3D" id="3.40.630.30">
    <property type="match status" value="1"/>
</dbReference>
<sequence>MAFIRQYRPSDSEDTALICRATLLPSLIESEVANRIAPYLWTHQYTHLSPSTCFVLDDGTGKVVGYCIGCPNVNDFANAYPRYVKDVLETSSELAGRRPQSLEVKAPWNDPATGEVNEEALLQQAWNPKWLVLDEQRKELWQEWKGTMHIDLLEDYQRQGWGRKLIDKFEESLREADKVSGGSETLYGKGWHIGVGGENEKVVKFYEKVGFRVALTEEHGTIWMVRDIE</sequence>
<comment type="caution">
    <text evidence="2">The sequence shown here is derived from an EMBL/GenBank/DDBJ whole genome shotgun (WGS) entry which is preliminary data.</text>
</comment>
<dbReference type="STRING" id="5466.A0A4R8RII3"/>
<dbReference type="PROSITE" id="PS51186">
    <property type="entry name" value="GNAT"/>
    <property type="match status" value="1"/>
</dbReference>